<keyword evidence="2" id="KW-0489">Methyltransferase</keyword>
<dbReference type="Gene3D" id="2.20.130.10">
    <property type="entry name" value="CAC2371-like domains"/>
    <property type="match status" value="1"/>
</dbReference>
<dbReference type="Gene3D" id="3.40.50.150">
    <property type="entry name" value="Vaccinia Virus protein VP39"/>
    <property type="match status" value="1"/>
</dbReference>
<evidence type="ECO:0000313" key="2">
    <source>
        <dbReference type="EMBL" id="MDF0590508.1"/>
    </source>
</evidence>
<keyword evidence="2" id="KW-0808">Transferase</keyword>
<evidence type="ECO:0000259" key="1">
    <source>
        <dbReference type="Pfam" id="PF13649"/>
    </source>
</evidence>
<dbReference type="SUPFAM" id="SSF53335">
    <property type="entry name" value="S-adenosyl-L-methionine-dependent methyltransferases"/>
    <property type="match status" value="1"/>
</dbReference>
<dbReference type="CDD" id="cd02440">
    <property type="entry name" value="AdoMet_MTases"/>
    <property type="match status" value="1"/>
</dbReference>
<accession>A0ABT5X733</accession>
<gene>
    <name evidence="2" type="ORF">P0O15_04875</name>
</gene>
<dbReference type="PANTHER" id="PTHR43591">
    <property type="entry name" value="METHYLTRANSFERASE"/>
    <property type="match status" value="1"/>
</dbReference>
<sequence>MERSQWLAYGELAWTDTVVSSPEDAREETEYFCELIRSNSRVEVKTLLHLGCGAGFNDFTFKREFVVTGVDVSEGMLEIARKLNPEVRYIQGDMRNLSLNETFDAVAIPDSIGYMTTEEDLQRAISTANRHLRPGGVLLIVALVGEEFMENNFAYAGSEGDLQVTIFEKNQRSWSDPAIYEAVLVYLIRRKDELEVICDLHRQGLFPSTVWLSLLEDLGLELRQKWMEDSYDDFLIGGGRYRLRAFLCRKPL</sequence>
<organism evidence="2 3">
    <name type="scientific">Candidatus Methanocrinis natronophilus</name>
    <dbReference type="NCBI Taxonomy" id="3033396"/>
    <lineage>
        <taxon>Archaea</taxon>
        <taxon>Methanobacteriati</taxon>
        <taxon>Methanobacteriota</taxon>
        <taxon>Stenosarchaea group</taxon>
        <taxon>Methanomicrobia</taxon>
        <taxon>Methanotrichales</taxon>
        <taxon>Methanotrichaceae</taxon>
        <taxon>Methanocrinis</taxon>
    </lineage>
</organism>
<keyword evidence="3" id="KW-1185">Reference proteome</keyword>
<name>A0ABT5X733_9EURY</name>
<protein>
    <submittedName>
        <fullName evidence="2">Class I SAM-dependent methyltransferase</fullName>
    </submittedName>
</protein>
<proteinExistence type="predicted"/>
<comment type="caution">
    <text evidence="2">The sequence shown here is derived from an EMBL/GenBank/DDBJ whole genome shotgun (WGS) entry which is preliminary data.</text>
</comment>
<evidence type="ECO:0000313" key="3">
    <source>
        <dbReference type="Proteomes" id="UP001220010"/>
    </source>
</evidence>
<dbReference type="Proteomes" id="UP001220010">
    <property type="component" value="Unassembled WGS sequence"/>
</dbReference>
<feature type="domain" description="Methyltransferase" evidence="1">
    <location>
        <begin position="48"/>
        <end position="136"/>
    </location>
</feature>
<dbReference type="RefSeq" id="WP_316966258.1">
    <property type="nucleotide sequence ID" value="NZ_JARFPK010000014.1"/>
</dbReference>
<dbReference type="Pfam" id="PF13649">
    <property type="entry name" value="Methyltransf_25"/>
    <property type="match status" value="1"/>
</dbReference>
<dbReference type="InterPro" id="IPR029063">
    <property type="entry name" value="SAM-dependent_MTases_sf"/>
</dbReference>
<reference evidence="2 3" key="1">
    <citation type="submission" date="2023-03" db="EMBL/GenBank/DDBJ databases">
        <title>WGS of Methanotrichaceae archaeon Mx.</title>
        <authorList>
            <person name="Sorokin D.Y."/>
            <person name="Merkel A.Y."/>
        </authorList>
    </citation>
    <scope>NUCLEOTIDE SEQUENCE [LARGE SCALE GENOMIC DNA]</scope>
    <source>
        <strain evidence="2 3">Mx</strain>
    </source>
</reference>
<dbReference type="GO" id="GO:0008168">
    <property type="term" value="F:methyltransferase activity"/>
    <property type="evidence" value="ECO:0007669"/>
    <property type="project" value="UniProtKB-KW"/>
</dbReference>
<dbReference type="InterPro" id="IPR041698">
    <property type="entry name" value="Methyltransf_25"/>
</dbReference>
<dbReference type="PANTHER" id="PTHR43591:SF110">
    <property type="entry name" value="RHODANESE DOMAIN-CONTAINING PROTEIN"/>
    <property type="match status" value="1"/>
</dbReference>
<dbReference type="GO" id="GO:0032259">
    <property type="term" value="P:methylation"/>
    <property type="evidence" value="ECO:0007669"/>
    <property type="project" value="UniProtKB-KW"/>
</dbReference>
<dbReference type="EMBL" id="JARFPK010000014">
    <property type="protein sequence ID" value="MDF0590508.1"/>
    <property type="molecule type" value="Genomic_DNA"/>
</dbReference>